<evidence type="ECO:0000313" key="3">
    <source>
        <dbReference type="EMBL" id="MFC6761592.1"/>
    </source>
</evidence>
<evidence type="ECO:0000256" key="1">
    <source>
        <dbReference type="ARBA" id="ARBA00005291"/>
    </source>
</evidence>
<proteinExistence type="inferred from homology"/>
<dbReference type="PANTHER" id="PTHR21017">
    <property type="entry name" value="NIPSNAP-RELATED"/>
    <property type="match status" value="1"/>
</dbReference>
<protein>
    <submittedName>
        <fullName evidence="3">NIPSNAP family protein</fullName>
    </submittedName>
</protein>
<comment type="similarity">
    <text evidence="1">Belongs to the NipSnap family.</text>
</comment>
<comment type="caution">
    <text evidence="3">The sequence shown here is derived from an EMBL/GenBank/DDBJ whole genome shotgun (WGS) entry which is preliminary data.</text>
</comment>
<dbReference type="SUPFAM" id="SSF54909">
    <property type="entry name" value="Dimeric alpha+beta barrel"/>
    <property type="match status" value="1"/>
</dbReference>
<reference evidence="4" key="1">
    <citation type="journal article" date="2019" name="Int. J. Syst. Evol. Microbiol.">
        <title>The Global Catalogue of Microorganisms (GCM) 10K type strain sequencing project: providing services to taxonomists for standard genome sequencing and annotation.</title>
        <authorList>
            <consortium name="The Broad Institute Genomics Platform"/>
            <consortium name="The Broad Institute Genome Sequencing Center for Infectious Disease"/>
            <person name="Wu L."/>
            <person name="Ma J."/>
        </authorList>
    </citation>
    <scope>NUCLEOTIDE SEQUENCE [LARGE SCALE GENOMIC DNA]</scope>
    <source>
        <strain evidence="4">CCUG 66188</strain>
    </source>
</reference>
<dbReference type="Proteomes" id="UP001596353">
    <property type="component" value="Unassembled WGS sequence"/>
</dbReference>
<sequence>MILDHRTYTVKHGLMEDYLMRFERDGLPVQLRHLGNYIGSFTSDIGPQNQVVHIWAYEDIADRETRRAAMLADPDWQTFVVANRGTFSAQENKILKPTSFSALR</sequence>
<accession>A0ABW2B8R3</accession>
<dbReference type="Pfam" id="PF07978">
    <property type="entry name" value="NIPSNAP"/>
    <property type="match status" value="1"/>
</dbReference>
<organism evidence="3 4">
    <name type="scientific">Sulfitobacter porphyrae</name>
    <dbReference type="NCBI Taxonomy" id="1246864"/>
    <lineage>
        <taxon>Bacteria</taxon>
        <taxon>Pseudomonadati</taxon>
        <taxon>Pseudomonadota</taxon>
        <taxon>Alphaproteobacteria</taxon>
        <taxon>Rhodobacterales</taxon>
        <taxon>Roseobacteraceae</taxon>
        <taxon>Sulfitobacter</taxon>
    </lineage>
</organism>
<feature type="domain" description="NIPSNAP" evidence="2">
    <location>
        <begin position="5"/>
        <end position="101"/>
    </location>
</feature>
<name>A0ABW2B8R3_9RHOB</name>
<dbReference type="InterPro" id="IPR012577">
    <property type="entry name" value="NIPSNAP"/>
</dbReference>
<dbReference type="Gene3D" id="3.30.70.100">
    <property type="match status" value="1"/>
</dbReference>
<keyword evidence="4" id="KW-1185">Reference proteome</keyword>
<dbReference type="PANTHER" id="PTHR21017:SF17">
    <property type="entry name" value="PROTEIN NIPSNAP"/>
    <property type="match status" value="1"/>
</dbReference>
<evidence type="ECO:0000313" key="4">
    <source>
        <dbReference type="Proteomes" id="UP001596353"/>
    </source>
</evidence>
<dbReference type="EMBL" id="JBHSWG010000003">
    <property type="protein sequence ID" value="MFC6761592.1"/>
    <property type="molecule type" value="Genomic_DNA"/>
</dbReference>
<gene>
    <name evidence="3" type="ORF">ACFQFQ_22430</name>
</gene>
<evidence type="ECO:0000259" key="2">
    <source>
        <dbReference type="Pfam" id="PF07978"/>
    </source>
</evidence>
<dbReference type="InterPro" id="IPR051557">
    <property type="entry name" value="NipSnap_domain"/>
</dbReference>
<dbReference type="InterPro" id="IPR011008">
    <property type="entry name" value="Dimeric_a/b-barrel"/>
</dbReference>